<dbReference type="EMBL" id="VSRR010123791">
    <property type="protein sequence ID" value="MPD00652.1"/>
    <property type="molecule type" value="Genomic_DNA"/>
</dbReference>
<dbReference type="Proteomes" id="UP000324222">
    <property type="component" value="Unassembled WGS sequence"/>
</dbReference>
<feature type="region of interest" description="Disordered" evidence="1">
    <location>
        <begin position="64"/>
        <end position="86"/>
    </location>
</feature>
<organism evidence="2 3">
    <name type="scientific">Portunus trituberculatus</name>
    <name type="common">Swimming crab</name>
    <name type="synonym">Neptunus trituberculatus</name>
    <dbReference type="NCBI Taxonomy" id="210409"/>
    <lineage>
        <taxon>Eukaryota</taxon>
        <taxon>Metazoa</taxon>
        <taxon>Ecdysozoa</taxon>
        <taxon>Arthropoda</taxon>
        <taxon>Crustacea</taxon>
        <taxon>Multicrustacea</taxon>
        <taxon>Malacostraca</taxon>
        <taxon>Eumalacostraca</taxon>
        <taxon>Eucarida</taxon>
        <taxon>Decapoda</taxon>
        <taxon>Pleocyemata</taxon>
        <taxon>Brachyura</taxon>
        <taxon>Eubrachyura</taxon>
        <taxon>Portunoidea</taxon>
        <taxon>Portunidae</taxon>
        <taxon>Portuninae</taxon>
        <taxon>Portunus</taxon>
    </lineage>
</organism>
<dbReference type="AlphaFoldDB" id="A0A5B7JRX0"/>
<feature type="compositionally biased region" description="Polar residues" evidence="1">
    <location>
        <begin position="22"/>
        <end position="36"/>
    </location>
</feature>
<comment type="caution">
    <text evidence="2">The sequence shown here is derived from an EMBL/GenBank/DDBJ whole genome shotgun (WGS) entry which is preliminary data.</text>
</comment>
<evidence type="ECO:0000313" key="3">
    <source>
        <dbReference type="Proteomes" id="UP000324222"/>
    </source>
</evidence>
<sequence length="86" mass="8095">MAGVSGLVGTSAGVSDADPEVSSWTTSNRGPASSGPSGREVAVSKAAVSTGLVYSAAGVPVLAGTSAGISDDDPEVSKPGAITACS</sequence>
<keyword evidence="3" id="KW-1185">Reference proteome</keyword>
<protein>
    <submittedName>
        <fullName evidence="2">Uncharacterized protein</fullName>
    </submittedName>
</protein>
<accession>A0A5B7JRX0</accession>
<evidence type="ECO:0000313" key="2">
    <source>
        <dbReference type="EMBL" id="MPD00652.1"/>
    </source>
</evidence>
<feature type="region of interest" description="Disordered" evidence="1">
    <location>
        <begin position="1"/>
        <end position="42"/>
    </location>
</feature>
<reference evidence="2 3" key="1">
    <citation type="submission" date="2019-05" db="EMBL/GenBank/DDBJ databases">
        <title>Another draft genome of Portunus trituberculatus and its Hox gene families provides insights of decapod evolution.</title>
        <authorList>
            <person name="Jeong J.-H."/>
            <person name="Song I."/>
            <person name="Kim S."/>
            <person name="Choi T."/>
            <person name="Kim D."/>
            <person name="Ryu S."/>
            <person name="Kim W."/>
        </authorList>
    </citation>
    <scope>NUCLEOTIDE SEQUENCE [LARGE SCALE GENOMIC DNA]</scope>
    <source>
        <tissue evidence="2">Muscle</tissue>
    </source>
</reference>
<proteinExistence type="predicted"/>
<gene>
    <name evidence="2" type="ORF">E2C01_096140</name>
</gene>
<name>A0A5B7JRX0_PORTR</name>
<evidence type="ECO:0000256" key="1">
    <source>
        <dbReference type="SAM" id="MobiDB-lite"/>
    </source>
</evidence>